<gene>
    <name evidence="1" type="ORF">MTP08_08750</name>
</gene>
<sequence length="801" mass="93471">MKNILLLICCTCFILIKTQVISQHPYILLGEPTHGDGAVFDEKVKIIKQLSKDHNFKTILFEAGFYDNFKAWELYKINGDINIYNSSIFKIWSETKAFQELISYIKQNPEIKILGIDCQEGQLFEQYYLEDLKNTLSKNKINISEDELQMIDKIIINKDLENLKNDEDEKSKYNSVCQKILSAFASLQNKDYKTKVIEQSFKSSKAEVDYTLRQLNKEFFAVQNPRDLQMAENFIFLQKELKNEKLILWAANYHIANNLKDFKLTDISVDYIKNFQTQEKQLTGHNEESLEDKINQINEIKESITLGKILKDYYKDQLYALAFTSYEGNYSGFHEMATPILTPPENSLESDLFIKKSEPILINLKIYPKEEFYTSAFGYLPILMKWKNVFDGIYYIPKMYPPEIISYRENIKKTLKAEDKRKITGKLLDEKTQNPIKYGNIYFKSSNRSVVTNDNGDFSITSPLSPDYMIVSAIGYKNDSVRITGQNKITISLKSSGEKISDIDELVLKNKKALSASEILEKARDNIEKNYIQTPYNQKFYVSTERYNDKNVLKYQEQALVELFNSGGMNSSNNAEKGIFGEILQYKNSSEIPVKQNWDTGIGNLWVQINRDIILSKANVLYRSNSYDLTTKKLIEYDGKKVYKIDFVNNSPGSYSTGYGYPAPESSKGTIYIENKTFAVVRYEHCIVRKVSQNKYMKYPVQSFHKIIETYKEINGKYFLNFYKQINKSNFLNEDKIVGSNYENFYLMSEDVKTNELTEYKRPLIKLKPDFEAKTDEKFWETSNFYIEDQNFRFENCSFED</sequence>
<dbReference type="InterPro" id="IPR007815">
    <property type="entry name" value="Emycin_Estase"/>
</dbReference>
<dbReference type="Gene3D" id="3.40.1660.10">
    <property type="entry name" value="EreA-like (biosynthetic domain)"/>
    <property type="match status" value="1"/>
</dbReference>
<evidence type="ECO:0000313" key="1">
    <source>
        <dbReference type="EMBL" id="UOE37158.1"/>
    </source>
</evidence>
<dbReference type="PANTHER" id="PTHR31299:SF0">
    <property type="entry name" value="ESTERASE, PUTATIVE (AFU_ORTHOLOGUE AFUA_1G05850)-RELATED"/>
    <property type="match status" value="1"/>
</dbReference>
<dbReference type="Pfam" id="PF05139">
    <property type="entry name" value="Erythro_esteras"/>
    <property type="match status" value="1"/>
</dbReference>
<dbReference type="Pfam" id="PF13715">
    <property type="entry name" value="CarbopepD_reg_2"/>
    <property type="match status" value="1"/>
</dbReference>
<dbReference type="Gene3D" id="2.60.40.1120">
    <property type="entry name" value="Carboxypeptidase-like, regulatory domain"/>
    <property type="match status" value="1"/>
</dbReference>
<keyword evidence="2" id="KW-1185">Reference proteome</keyword>
<dbReference type="InterPro" id="IPR008969">
    <property type="entry name" value="CarboxyPept-like_regulatory"/>
</dbReference>
<dbReference type="SUPFAM" id="SSF159501">
    <property type="entry name" value="EreA/ChaN-like"/>
    <property type="match status" value="1"/>
</dbReference>
<dbReference type="InterPro" id="IPR052036">
    <property type="entry name" value="Hydrolase/PRTase-associated"/>
</dbReference>
<reference evidence="1 2" key="1">
    <citation type="submission" date="2022-03" db="EMBL/GenBank/DDBJ databases">
        <title>Chryseobacterium sp. isolated from the Andong Sikhe.</title>
        <authorList>
            <person name="Won M."/>
            <person name="Kim S.-J."/>
            <person name="Kwon S.-W."/>
        </authorList>
    </citation>
    <scope>NUCLEOTIDE SEQUENCE [LARGE SCALE GENOMIC DNA]</scope>
    <source>
        <strain evidence="1 2">ADR-1</strain>
    </source>
</reference>
<dbReference type="RefSeq" id="WP_243575658.1">
    <property type="nucleotide sequence ID" value="NZ_CP094529.1"/>
</dbReference>
<organism evidence="1 2">
    <name type="scientific">Chryseobacterium oryzae</name>
    <dbReference type="NCBI Taxonomy" id="2929799"/>
    <lineage>
        <taxon>Bacteria</taxon>
        <taxon>Pseudomonadati</taxon>
        <taxon>Bacteroidota</taxon>
        <taxon>Flavobacteriia</taxon>
        <taxon>Flavobacteriales</taxon>
        <taxon>Weeksellaceae</taxon>
        <taxon>Chryseobacterium group</taxon>
        <taxon>Chryseobacterium</taxon>
    </lineage>
</organism>
<dbReference type="SUPFAM" id="SSF49464">
    <property type="entry name" value="Carboxypeptidase regulatory domain-like"/>
    <property type="match status" value="1"/>
</dbReference>
<name>A0ABY4BDD8_9FLAO</name>
<evidence type="ECO:0000313" key="2">
    <source>
        <dbReference type="Proteomes" id="UP000831068"/>
    </source>
</evidence>
<dbReference type="Proteomes" id="UP000831068">
    <property type="component" value="Chromosome"/>
</dbReference>
<protein>
    <submittedName>
        <fullName evidence="1">Erythromycin esterase family protein</fullName>
    </submittedName>
</protein>
<dbReference type="PANTHER" id="PTHR31299">
    <property type="entry name" value="ESTERASE, PUTATIVE (AFU_ORTHOLOGUE AFUA_1G05850)-RELATED"/>
    <property type="match status" value="1"/>
</dbReference>
<accession>A0ABY4BDD8</accession>
<proteinExistence type="predicted"/>
<dbReference type="EMBL" id="CP094529">
    <property type="protein sequence ID" value="UOE37158.1"/>
    <property type="molecule type" value="Genomic_DNA"/>
</dbReference>
<dbReference type="CDD" id="cd14728">
    <property type="entry name" value="Ere-like"/>
    <property type="match status" value="1"/>
</dbReference>